<dbReference type="InterPro" id="IPR029787">
    <property type="entry name" value="Nucleotide_cyclase"/>
</dbReference>
<dbReference type="InterPro" id="IPR043128">
    <property type="entry name" value="Rev_trsase/Diguanyl_cyclase"/>
</dbReference>
<dbReference type="EC" id="2.7.7.65" evidence="1"/>
<dbReference type="PROSITE" id="PS50887">
    <property type="entry name" value="GGDEF"/>
    <property type="match status" value="1"/>
</dbReference>
<reference evidence="5 6" key="1">
    <citation type="submission" date="2023-04" db="EMBL/GenBank/DDBJ databases">
        <title>A long-awaited taxogenomic arrangement of the family Halomonadaceae.</title>
        <authorList>
            <person name="De La Haba R."/>
            <person name="Chuvochina M."/>
            <person name="Wittouck S."/>
            <person name="Arahal D.R."/>
            <person name="Sanchez-Porro C."/>
            <person name="Hugenholtz P."/>
            <person name="Ventosa A."/>
        </authorList>
    </citation>
    <scope>NUCLEOTIDE SEQUENCE [LARGE SCALE GENOMIC DNA]</scope>
    <source>
        <strain evidence="5 6">DSM 22428</strain>
    </source>
</reference>
<dbReference type="PANTHER" id="PTHR45138">
    <property type="entry name" value="REGULATORY COMPONENTS OF SENSORY TRANSDUCTION SYSTEM"/>
    <property type="match status" value="1"/>
</dbReference>
<protein>
    <recommendedName>
        <fullName evidence="1">diguanylate cyclase</fullName>
        <ecNumber evidence="1">2.7.7.65</ecNumber>
    </recommendedName>
</protein>
<sequence length="384" mass="41679">MELDITTFHFSSVLSRVGFMIVFAVMIAKSPGTRYLWCWGGAIAASTLGSLIALSVPQNTMPAPTQGAIMFGAYVASMALSWSGLRLFYARPGKLAWALLLIMLTGISYPILPALSGSMALEVALIYALAGMGSALVVVEIYRARHKRLWSQYVVGAAFTSYLLSFLLGLLQIVLSDKVVTMTSAGQGPMIFDQVSSIMVYFGLIAMTSEWANQRLIEQAETDPLTGLINRRGVATRLNATCTSDERVNAVLLLDIDHFKSVNDCYGHDDGDTVLSEFASRLRQTLRDNDLIARWGGEEFLVVLPGVSLETARQRAEAVRLAIAKLPFQLSRGALDVTVSIGVAVSHTLVQQFDTTVNAADAALYQAKHAGRNRVCLSHHALTD</sequence>
<keyword evidence="5" id="KW-0548">Nucleotidyltransferase</keyword>
<feature type="transmembrane region" description="Helical" evidence="3">
    <location>
        <begin position="35"/>
        <end position="56"/>
    </location>
</feature>
<evidence type="ECO:0000313" key="6">
    <source>
        <dbReference type="Proteomes" id="UP001269375"/>
    </source>
</evidence>
<dbReference type="Gene3D" id="3.30.70.270">
    <property type="match status" value="1"/>
</dbReference>
<dbReference type="NCBIfam" id="TIGR00254">
    <property type="entry name" value="GGDEF"/>
    <property type="match status" value="1"/>
</dbReference>
<dbReference type="Pfam" id="PF00990">
    <property type="entry name" value="GGDEF"/>
    <property type="match status" value="1"/>
</dbReference>
<feature type="transmembrane region" description="Helical" evidence="3">
    <location>
        <begin position="6"/>
        <end position="28"/>
    </location>
</feature>
<feature type="domain" description="GGDEF" evidence="4">
    <location>
        <begin position="247"/>
        <end position="380"/>
    </location>
</feature>
<dbReference type="RefSeq" id="WP_251592804.1">
    <property type="nucleotide sequence ID" value="NZ_JAMLJI010000002.1"/>
</dbReference>
<dbReference type="CDD" id="cd01949">
    <property type="entry name" value="GGDEF"/>
    <property type="match status" value="1"/>
</dbReference>
<keyword evidence="3" id="KW-0472">Membrane</keyword>
<keyword evidence="6" id="KW-1185">Reference proteome</keyword>
<comment type="caution">
    <text evidence="5">The sequence shown here is derived from an EMBL/GenBank/DDBJ whole genome shotgun (WGS) entry which is preliminary data.</text>
</comment>
<feature type="transmembrane region" description="Helical" evidence="3">
    <location>
        <begin position="95"/>
        <end position="112"/>
    </location>
</feature>
<evidence type="ECO:0000313" key="5">
    <source>
        <dbReference type="EMBL" id="MDR5894865.1"/>
    </source>
</evidence>
<accession>A0ABU1GSQ9</accession>
<dbReference type="EMBL" id="JARWAO010000001">
    <property type="protein sequence ID" value="MDR5894865.1"/>
    <property type="molecule type" value="Genomic_DNA"/>
</dbReference>
<dbReference type="InterPro" id="IPR050469">
    <property type="entry name" value="Diguanylate_Cyclase"/>
</dbReference>
<feature type="transmembrane region" description="Helical" evidence="3">
    <location>
        <begin position="195"/>
        <end position="212"/>
    </location>
</feature>
<keyword evidence="3" id="KW-1133">Transmembrane helix</keyword>
<dbReference type="GO" id="GO:0052621">
    <property type="term" value="F:diguanylate cyclase activity"/>
    <property type="evidence" value="ECO:0007669"/>
    <property type="project" value="UniProtKB-EC"/>
</dbReference>
<comment type="catalytic activity">
    <reaction evidence="2">
        <text>2 GTP = 3',3'-c-di-GMP + 2 diphosphate</text>
        <dbReference type="Rhea" id="RHEA:24898"/>
        <dbReference type="ChEBI" id="CHEBI:33019"/>
        <dbReference type="ChEBI" id="CHEBI:37565"/>
        <dbReference type="ChEBI" id="CHEBI:58805"/>
        <dbReference type="EC" id="2.7.7.65"/>
    </reaction>
</comment>
<feature type="transmembrane region" description="Helical" evidence="3">
    <location>
        <begin position="154"/>
        <end position="175"/>
    </location>
</feature>
<dbReference type="InterPro" id="IPR000160">
    <property type="entry name" value="GGDEF_dom"/>
</dbReference>
<feature type="transmembrane region" description="Helical" evidence="3">
    <location>
        <begin position="124"/>
        <end position="142"/>
    </location>
</feature>
<evidence type="ECO:0000256" key="3">
    <source>
        <dbReference type="SAM" id="Phobius"/>
    </source>
</evidence>
<keyword evidence="5" id="KW-0808">Transferase</keyword>
<evidence type="ECO:0000259" key="4">
    <source>
        <dbReference type="PROSITE" id="PS50887"/>
    </source>
</evidence>
<dbReference type="SUPFAM" id="SSF55073">
    <property type="entry name" value="Nucleotide cyclase"/>
    <property type="match status" value="1"/>
</dbReference>
<proteinExistence type="predicted"/>
<gene>
    <name evidence="5" type="ORF">QC825_02100</name>
</gene>
<dbReference type="Proteomes" id="UP001269375">
    <property type="component" value="Unassembled WGS sequence"/>
</dbReference>
<evidence type="ECO:0000256" key="1">
    <source>
        <dbReference type="ARBA" id="ARBA00012528"/>
    </source>
</evidence>
<dbReference type="SMART" id="SM00267">
    <property type="entry name" value="GGDEF"/>
    <property type="match status" value="1"/>
</dbReference>
<organism evidence="5 6">
    <name type="scientific">Larsenimonas suaedae</name>
    <dbReference type="NCBI Taxonomy" id="1851019"/>
    <lineage>
        <taxon>Bacteria</taxon>
        <taxon>Pseudomonadati</taxon>
        <taxon>Pseudomonadota</taxon>
        <taxon>Gammaproteobacteria</taxon>
        <taxon>Oceanospirillales</taxon>
        <taxon>Halomonadaceae</taxon>
        <taxon>Larsenimonas</taxon>
    </lineage>
</organism>
<feature type="transmembrane region" description="Helical" evidence="3">
    <location>
        <begin position="68"/>
        <end position="88"/>
    </location>
</feature>
<dbReference type="PANTHER" id="PTHR45138:SF9">
    <property type="entry name" value="DIGUANYLATE CYCLASE DGCM-RELATED"/>
    <property type="match status" value="1"/>
</dbReference>
<keyword evidence="3" id="KW-0812">Transmembrane</keyword>
<name>A0ABU1GSQ9_9GAMM</name>
<evidence type="ECO:0000256" key="2">
    <source>
        <dbReference type="ARBA" id="ARBA00034247"/>
    </source>
</evidence>